<reference evidence="2 3" key="1">
    <citation type="submission" date="2019-09" db="EMBL/GenBank/DDBJ databases">
        <title>Bird 10,000 Genomes (B10K) Project - Family phase.</title>
        <authorList>
            <person name="Zhang G."/>
        </authorList>
    </citation>
    <scope>NUCLEOTIDE SEQUENCE [LARGE SCALE GENOMIC DNA]</scope>
    <source>
        <strain evidence="2">OUT-0049</strain>
        <tissue evidence="2">Muscle</tissue>
    </source>
</reference>
<accession>A0A7L3UV70</accession>
<dbReference type="InterPro" id="IPR028213">
    <property type="entry name" value="PA1"/>
</dbReference>
<proteinExistence type="predicted"/>
<feature type="compositionally biased region" description="Polar residues" evidence="1">
    <location>
        <begin position="1"/>
        <end position="10"/>
    </location>
</feature>
<dbReference type="GO" id="GO:0033148">
    <property type="term" value="P:positive regulation of intracellular estrogen receptor signaling pathway"/>
    <property type="evidence" value="ECO:0007669"/>
    <property type="project" value="TreeGrafter"/>
</dbReference>
<dbReference type="GO" id="GO:0030331">
    <property type="term" value="F:nuclear estrogen receptor binding"/>
    <property type="evidence" value="ECO:0007669"/>
    <property type="project" value="TreeGrafter"/>
</dbReference>
<dbReference type="PANTHER" id="PTHR28467">
    <property type="entry name" value="PAXIP1-ASSOCIATED GLUTAMATE-RICH PROTEIN 1"/>
    <property type="match status" value="1"/>
</dbReference>
<dbReference type="Pfam" id="PF15364">
    <property type="entry name" value="PAXIP1_C"/>
    <property type="match status" value="1"/>
</dbReference>
<gene>
    <name evidence="2" type="primary">Pagr1_0</name>
    <name evidence="2" type="ORF">MOLATE_R17131</name>
</gene>
<dbReference type="PANTHER" id="PTHR28467:SF1">
    <property type="entry name" value="PAXIP1-ASSOCIATED GLUTAMATE-RICH PROTEIN 1"/>
    <property type="match status" value="1"/>
</dbReference>
<dbReference type="GO" id="GO:1902808">
    <property type="term" value="P:positive regulation of cell cycle G1/S phase transition"/>
    <property type="evidence" value="ECO:0007669"/>
    <property type="project" value="TreeGrafter"/>
</dbReference>
<name>A0A7L3UV70_MOLAT</name>
<feature type="region of interest" description="Disordered" evidence="1">
    <location>
        <begin position="175"/>
        <end position="202"/>
    </location>
</feature>
<sequence>PKSPEKPQNSPEKPPKSPDFPPNPPEDEEEEEDEEDDDDWGVPWSEEEEEGAEPRGGWTPRPQEIRELFEGIARAGTLPLRNVPFPRRQPTPEPPSLPEPGADSSGSPSHENQEEKPPPPTEFDFDDEPLPPNPALIDRRRTPGPPSRGQKREARLDKVLQDMKRHKKLEEQILRTGRDLFPPEGPESPKRPPGLFLRHRKF</sequence>
<comment type="caution">
    <text evidence="2">The sequence shown here is derived from an EMBL/GenBank/DDBJ whole genome shotgun (WGS) entry which is preliminary data.</text>
</comment>
<feature type="region of interest" description="Disordered" evidence="1">
    <location>
        <begin position="1"/>
        <end position="161"/>
    </location>
</feature>
<feature type="compositionally biased region" description="Basic and acidic residues" evidence="1">
    <location>
        <begin position="150"/>
        <end position="161"/>
    </location>
</feature>
<evidence type="ECO:0000256" key="1">
    <source>
        <dbReference type="SAM" id="MobiDB-lite"/>
    </source>
</evidence>
<evidence type="ECO:0000313" key="3">
    <source>
        <dbReference type="Proteomes" id="UP000553862"/>
    </source>
</evidence>
<dbReference type="GO" id="GO:0044666">
    <property type="term" value="C:MLL3/4 complex"/>
    <property type="evidence" value="ECO:0007669"/>
    <property type="project" value="TreeGrafter"/>
</dbReference>
<dbReference type="EMBL" id="VZUF01125667">
    <property type="protein sequence ID" value="NXV55025.1"/>
    <property type="molecule type" value="Genomic_DNA"/>
</dbReference>
<keyword evidence="3" id="KW-1185">Reference proteome</keyword>
<feature type="non-terminal residue" evidence="2">
    <location>
        <position position="1"/>
    </location>
</feature>
<protein>
    <submittedName>
        <fullName evidence="2">PAGR1 protein</fullName>
    </submittedName>
</protein>
<dbReference type="Proteomes" id="UP000553862">
    <property type="component" value="Unassembled WGS sequence"/>
</dbReference>
<evidence type="ECO:0000313" key="2">
    <source>
        <dbReference type="EMBL" id="NXV55025.1"/>
    </source>
</evidence>
<dbReference type="AlphaFoldDB" id="A0A7L3UV70"/>
<organism evidence="2 3">
    <name type="scientific">Molothrus ater</name>
    <name type="common">Brown-headed cowbird</name>
    <dbReference type="NCBI Taxonomy" id="84834"/>
    <lineage>
        <taxon>Eukaryota</taxon>
        <taxon>Metazoa</taxon>
        <taxon>Chordata</taxon>
        <taxon>Craniata</taxon>
        <taxon>Vertebrata</taxon>
        <taxon>Euteleostomi</taxon>
        <taxon>Archelosauria</taxon>
        <taxon>Archosauria</taxon>
        <taxon>Dinosauria</taxon>
        <taxon>Saurischia</taxon>
        <taxon>Theropoda</taxon>
        <taxon>Coelurosauria</taxon>
        <taxon>Aves</taxon>
        <taxon>Neognathae</taxon>
        <taxon>Neoaves</taxon>
        <taxon>Telluraves</taxon>
        <taxon>Australaves</taxon>
        <taxon>Passeriformes</taxon>
        <taxon>Passeroidea</taxon>
        <taxon>Icteridae</taxon>
        <taxon>Molothrus</taxon>
    </lineage>
</organism>
<feature type="compositionally biased region" description="Acidic residues" evidence="1">
    <location>
        <begin position="25"/>
        <end position="51"/>
    </location>
</feature>
<feature type="non-terminal residue" evidence="2">
    <location>
        <position position="202"/>
    </location>
</feature>
<feature type="compositionally biased region" description="Pro residues" evidence="1">
    <location>
        <begin position="87"/>
        <end position="98"/>
    </location>
</feature>